<dbReference type="EMBL" id="BPLQ01012672">
    <property type="protein sequence ID" value="GIY66949.1"/>
    <property type="molecule type" value="Genomic_DNA"/>
</dbReference>
<accession>A0AAV4VBB6</accession>
<keyword evidence="2" id="KW-1185">Reference proteome</keyword>
<organism evidence="1 2">
    <name type="scientific">Caerostris darwini</name>
    <dbReference type="NCBI Taxonomy" id="1538125"/>
    <lineage>
        <taxon>Eukaryota</taxon>
        <taxon>Metazoa</taxon>
        <taxon>Ecdysozoa</taxon>
        <taxon>Arthropoda</taxon>
        <taxon>Chelicerata</taxon>
        <taxon>Arachnida</taxon>
        <taxon>Araneae</taxon>
        <taxon>Araneomorphae</taxon>
        <taxon>Entelegynae</taxon>
        <taxon>Araneoidea</taxon>
        <taxon>Araneidae</taxon>
        <taxon>Caerostris</taxon>
    </lineage>
</organism>
<reference evidence="1 2" key="1">
    <citation type="submission" date="2021-06" db="EMBL/GenBank/DDBJ databases">
        <title>Caerostris darwini draft genome.</title>
        <authorList>
            <person name="Kono N."/>
            <person name="Arakawa K."/>
        </authorList>
    </citation>
    <scope>NUCLEOTIDE SEQUENCE [LARGE SCALE GENOMIC DNA]</scope>
</reference>
<evidence type="ECO:0008006" key="3">
    <source>
        <dbReference type="Google" id="ProtNLM"/>
    </source>
</evidence>
<gene>
    <name evidence="1" type="ORF">CDAR_379351</name>
</gene>
<dbReference type="AlphaFoldDB" id="A0AAV4VBB6"/>
<evidence type="ECO:0000313" key="1">
    <source>
        <dbReference type="EMBL" id="GIY66949.1"/>
    </source>
</evidence>
<name>A0AAV4VBB6_9ARAC</name>
<sequence>MFILVRLSAGMAPTILLFFHQRDCASEACTLRLLFFVLHPYLPPTPSYPPGPSNKSVTKPLGTERAERKRFFHIYIFVDYKKQVGQLPKKRAS</sequence>
<protein>
    <recommendedName>
        <fullName evidence="3">Secreted protein</fullName>
    </recommendedName>
</protein>
<dbReference type="Proteomes" id="UP001054837">
    <property type="component" value="Unassembled WGS sequence"/>
</dbReference>
<comment type="caution">
    <text evidence="1">The sequence shown here is derived from an EMBL/GenBank/DDBJ whole genome shotgun (WGS) entry which is preliminary data.</text>
</comment>
<proteinExistence type="predicted"/>
<evidence type="ECO:0000313" key="2">
    <source>
        <dbReference type="Proteomes" id="UP001054837"/>
    </source>
</evidence>